<keyword evidence="1" id="KW-1133">Transmembrane helix</keyword>
<dbReference type="AlphaFoldDB" id="A0A382AIP3"/>
<proteinExistence type="predicted"/>
<feature type="transmembrane region" description="Helical" evidence="1">
    <location>
        <begin position="338"/>
        <end position="355"/>
    </location>
</feature>
<feature type="transmembrane region" description="Helical" evidence="1">
    <location>
        <begin position="21"/>
        <end position="42"/>
    </location>
</feature>
<keyword evidence="1" id="KW-0472">Membrane</keyword>
<evidence type="ECO:0000313" key="2">
    <source>
        <dbReference type="EMBL" id="SVB01348.1"/>
    </source>
</evidence>
<feature type="transmembrane region" description="Helical" evidence="1">
    <location>
        <begin position="375"/>
        <end position="392"/>
    </location>
</feature>
<keyword evidence="1" id="KW-0812">Transmembrane</keyword>
<gene>
    <name evidence="2" type="ORF">METZ01_LOCUS154202</name>
</gene>
<name>A0A382AIP3_9ZZZZ</name>
<feature type="transmembrane region" description="Helical" evidence="1">
    <location>
        <begin position="171"/>
        <end position="195"/>
    </location>
</feature>
<feature type="transmembrane region" description="Helical" evidence="1">
    <location>
        <begin position="215"/>
        <end position="238"/>
    </location>
</feature>
<protein>
    <recommendedName>
        <fullName evidence="3">Glycosyltransferase RgtA/B/C/D-like domain-containing protein</fullName>
    </recommendedName>
</protein>
<feature type="transmembrane region" description="Helical" evidence="1">
    <location>
        <begin position="313"/>
        <end position="331"/>
    </location>
</feature>
<accession>A0A382AIP3</accession>
<dbReference type="EMBL" id="UINC01025558">
    <property type="protein sequence ID" value="SVB01348.1"/>
    <property type="molecule type" value="Genomic_DNA"/>
</dbReference>
<evidence type="ECO:0000256" key="1">
    <source>
        <dbReference type="SAM" id="Phobius"/>
    </source>
</evidence>
<feature type="transmembrane region" description="Helical" evidence="1">
    <location>
        <begin position="84"/>
        <end position="105"/>
    </location>
</feature>
<feature type="transmembrane region" description="Helical" evidence="1">
    <location>
        <begin position="141"/>
        <end position="159"/>
    </location>
</feature>
<reference evidence="2" key="1">
    <citation type="submission" date="2018-05" db="EMBL/GenBank/DDBJ databases">
        <authorList>
            <person name="Lanie J.A."/>
            <person name="Ng W.-L."/>
            <person name="Kazmierczak K.M."/>
            <person name="Andrzejewski T.M."/>
            <person name="Davidsen T.M."/>
            <person name="Wayne K.J."/>
            <person name="Tettelin H."/>
            <person name="Glass J.I."/>
            <person name="Rusch D."/>
            <person name="Podicherti R."/>
            <person name="Tsui H.-C.T."/>
            <person name="Winkler M.E."/>
        </authorList>
    </citation>
    <scope>NUCLEOTIDE SEQUENCE</scope>
</reference>
<organism evidence="2">
    <name type="scientific">marine metagenome</name>
    <dbReference type="NCBI Taxonomy" id="408172"/>
    <lineage>
        <taxon>unclassified sequences</taxon>
        <taxon>metagenomes</taxon>
        <taxon>ecological metagenomes</taxon>
    </lineage>
</organism>
<sequence>MKSKSDEYALNMERPAPAGPRLLLTASIAGAFAVVVYVPLVIKRSAWSDDFPLLFDRSMTKVLADGRPVLALANRLVLGSTESIAGLAVARLIGLAGIACLVTYLTKHLLKSGWPPLTAILTGSSIALLPPFHAYAGWASVFSFSWVMLLGAVAGQLWVESLLKRHWWRALLGFLGMTAALLAYPPAAMFCWVPFGLRLMSRPNSPRSAATDACRLGVLVVAAGSFSLIIARLVMAVLGVTPHSRFHFVDSLPEITDKMAWFVSRPPAVAARPFMISSPSDAVGLLTATPVLAFILVGLFLRQEGPLKQRFSLLGIVGAAAVMTMFSHLVAPENQTEYRHMAGLIVFTWVALVLAGREIANRVFCRPGAPQVGEIILASVLVLTIGAATVSARRNVDQVFVRPAEIKEEYLVGHLEGFDPNRHNRILIIEAPGGWPSRQNLGIYSVRTDLAHPWVIKPNVRLLLAELHGDTANPEIIVGKTTDSGPGDLVLDLRPLVQQF</sequence>
<evidence type="ECO:0008006" key="3">
    <source>
        <dbReference type="Google" id="ProtNLM"/>
    </source>
</evidence>
<feature type="transmembrane region" description="Helical" evidence="1">
    <location>
        <begin position="282"/>
        <end position="301"/>
    </location>
</feature>